<sequence length="154" mass="17311">MSVLAERLKEPFTETTRKVRNHLMAAGTIGVLVADVGIIPSKISALGIEFTNIEQSNLLKLLLAIMIYYIVTFSIYSLSELSSSKLSESENNFENIGEKIKTRGLINFLDSEIGEKHDFQNTKSSLLRVFRSLYEIAVPLVWGLYSAYALYKVL</sequence>
<reference evidence="2 3" key="1">
    <citation type="submission" date="2020-04" db="EMBL/GenBank/DDBJ databases">
        <title>Marinomonas sp. M1K-6 isolated from the deep seawater of the Mariana Trench.</title>
        <authorList>
            <person name="Li Y."/>
        </authorList>
    </citation>
    <scope>NUCLEOTIDE SEQUENCE [LARGE SCALE GENOMIC DNA]</scope>
    <source>
        <strain evidence="2 3">M1K-6</strain>
    </source>
</reference>
<comment type="caution">
    <text evidence="2">The sequence shown here is derived from an EMBL/GenBank/DDBJ whole genome shotgun (WGS) entry which is preliminary data.</text>
</comment>
<proteinExistence type="predicted"/>
<feature type="transmembrane region" description="Helical" evidence="1">
    <location>
        <begin position="133"/>
        <end position="151"/>
    </location>
</feature>
<keyword evidence="1" id="KW-0812">Transmembrane</keyword>
<accession>A0A847RDH8</accession>
<keyword evidence="3" id="KW-1185">Reference proteome</keyword>
<keyword evidence="1" id="KW-1133">Transmembrane helix</keyword>
<feature type="transmembrane region" description="Helical" evidence="1">
    <location>
        <begin position="21"/>
        <end position="39"/>
    </location>
</feature>
<evidence type="ECO:0000256" key="1">
    <source>
        <dbReference type="SAM" id="Phobius"/>
    </source>
</evidence>
<dbReference type="AlphaFoldDB" id="A0A847RDH8"/>
<feature type="transmembrane region" description="Helical" evidence="1">
    <location>
        <begin position="59"/>
        <end position="78"/>
    </location>
</feature>
<dbReference type="RefSeq" id="WP_168825836.1">
    <property type="nucleotide sequence ID" value="NZ_CP073013.1"/>
</dbReference>
<organism evidence="2 3">
    <name type="scientific">Marinomonas profundi</name>
    <dbReference type="NCBI Taxonomy" id="2726122"/>
    <lineage>
        <taxon>Bacteria</taxon>
        <taxon>Pseudomonadati</taxon>
        <taxon>Pseudomonadota</taxon>
        <taxon>Gammaproteobacteria</taxon>
        <taxon>Oceanospirillales</taxon>
        <taxon>Oceanospirillaceae</taxon>
        <taxon>Marinomonas</taxon>
    </lineage>
</organism>
<keyword evidence="1" id="KW-0472">Membrane</keyword>
<evidence type="ECO:0000313" key="3">
    <source>
        <dbReference type="Proteomes" id="UP000586067"/>
    </source>
</evidence>
<dbReference type="EMBL" id="JABAEK010000011">
    <property type="protein sequence ID" value="NLQ18260.1"/>
    <property type="molecule type" value="Genomic_DNA"/>
</dbReference>
<name>A0A847RDH8_9GAMM</name>
<protein>
    <submittedName>
        <fullName evidence="2">Uncharacterized protein</fullName>
    </submittedName>
</protein>
<evidence type="ECO:0000313" key="2">
    <source>
        <dbReference type="EMBL" id="NLQ18260.1"/>
    </source>
</evidence>
<dbReference type="Proteomes" id="UP000586067">
    <property type="component" value="Unassembled WGS sequence"/>
</dbReference>
<gene>
    <name evidence="2" type="ORF">HGG82_11580</name>
</gene>